<sequence length="334" mass="34998">MNDLNIGVIGGGSWGTTVASLVARNAPVTLWARNPDTVREVNERHTNETYLPGATLPAGLRATNDISDAVCNADVIVMGVPSQNFRSVLEQVRDHIRAWVPVISLTKGLEKDTNLRMTQIINEVLPGHPAGVLTGPNLAREIMAGQAAAGVIAMDDPVINQALQNVFKSGLFRVYTNEDVIGCELGGVLKNIIAIAVGMGDGLGAGDNTRAALITRGLAEVTRLGVAMGGQAPTFAGLAGMGDMIATCTSTQSRNRHVGMELAKGRSMEDIVNEMFMVAEGAKSAPAVMALAESHGVEMPIASDVYRVLTGETNARGVYRGLLRVSAGAESEPG</sequence>
<dbReference type="GO" id="GO:0005975">
    <property type="term" value="P:carbohydrate metabolic process"/>
    <property type="evidence" value="ECO:0007669"/>
    <property type="project" value="InterPro"/>
</dbReference>
<proteinExistence type="inferred from homology"/>
<evidence type="ECO:0000256" key="2">
    <source>
        <dbReference type="ARBA" id="ARBA00022516"/>
    </source>
</evidence>
<dbReference type="GO" id="GO:0141153">
    <property type="term" value="F:glycerol-3-phosphate dehydrogenase (NADP+) activity"/>
    <property type="evidence" value="ECO:0007669"/>
    <property type="project" value="RHEA"/>
</dbReference>
<feature type="binding site" evidence="13">
    <location>
        <position position="139"/>
    </location>
    <ligand>
        <name>NADPH</name>
        <dbReference type="ChEBI" id="CHEBI:57783"/>
    </ligand>
</feature>
<dbReference type="FunFam" id="3.40.50.720:FF:000019">
    <property type="entry name" value="Glycerol-3-phosphate dehydrogenase [NAD(P)+]"/>
    <property type="match status" value="1"/>
</dbReference>
<dbReference type="eggNOG" id="COG0240">
    <property type="taxonomic scope" value="Bacteria"/>
</dbReference>
<dbReference type="InterPro" id="IPR013328">
    <property type="entry name" value="6PGD_dom2"/>
</dbReference>
<keyword evidence="5 13" id="KW-0520">NAD</keyword>
<dbReference type="UniPathway" id="UPA00940"/>
<feature type="binding site" evidence="13">
    <location>
        <position position="280"/>
    </location>
    <ligand>
        <name>NADPH</name>
        <dbReference type="ChEBI" id="CHEBI:57783"/>
    </ligand>
</feature>
<keyword evidence="3 13" id="KW-0521">NADP</keyword>
<comment type="subcellular location">
    <subcellularLocation>
        <location evidence="13">Cytoplasm</location>
    </subcellularLocation>
</comment>
<dbReference type="InterPro" id="IPR011128">
    <property type="entry name" value="G3P_DH_NAD-dep_N"/>
</dbReference>
<comment type="caution">
    <text evidence="20">The sequence shown here is derived from an EMBL/GenBank/DDBJ whole genome shotgun (WGS) entry which is preliminary data.</text>
</comment>
<evidence type="ECO:0000256" key="13">
    <source>
        <dbReference type="HAMAP-Rule" id="MF_00394"/>
    </source>
</evidence>
<dbReference type="RefSeq" id="WP_035514653.1">
    <property type="nucleotide sequence ID" value="NZ_KN234750.1"/>
</dbReference>
<dbReference type="STRING" id="1265313.HRUBRA_02300"/>
<dbReference type="PRINTS" id="PR00077">
    <property type="entry name" value="GPDHDRGNASE"/>
</dbReference>
<dbReference type="InterPro" id="IPR006109">
    <property type="entry name" value="G3P_DH_NAD-dep_C"/>
</dbReference>
<feature type="binding site" evidence="13">
    <location>
        <position position="13"/>
    </location>
    <ligand>
        <name>NADPH</name>
        <dbReference type="ChEBI" id="CHEBI:57783"/>
    </ligand>
</feature>
<feature type="binding site" evidence="15">
    <location>
        <begin position="254"/>
        <end position="255"/>
    </location>
    <ligand>
        <name>substrate</name>
    </ligand>
</feature>
<dbReference type="InterPro" id="IPR008927">
    <property type="entry name" value="6-PGluconate_DH-like_C_sf"/>
</dbReference>
<feature type="domain" description="Glycerol-3-phosphate dehydrogenase NAD-dependent C-terminal" evidence="19">
    <location>
        <begin position="179"/>
        <end position="316"/>
    </location>
</feature>
<comment type="pathway">
    <text evidence="13">Membrane lipid metabolism; glycerophospholipid metabolism.</text>
</comment>
<dbReference type="GO" id="GO:0005829">
    <property type="term" value="C:cytosol"/>
    <property type="evidence" value="ECO:0007669"/>
    <property type="project" value="TreeGrafter"/>
</dbReference>
<keyword evidence="8 13" id="KW-1208">Phospholipid metabolism</keyword>
<dbReference type="GO" id="GO:0046168">
    <property type="term" value="P:glycerol-3-phosphate catabolic process"/>
    <property type="evidence" value="ECO:0007669"/>
    <property type="project" value="InterPro"/>
</dbReference>
<feature type="binding site" evidence="13">
    <location>
        <position position="254"/>
    </location>
    <ligand>
        <name>NADPH</name>
        <dbReference type="ChEBI" id="CHEBI:57783"/>
    </ligand>
</feature>
<feature type="binding site" evidence="13">
    <location>
        <position position="107"/>
    </location>
    <ligand>
        <name>sn-glycerol 3-phosphate</name>
        <dbReference type="ChEBI" id="CHEBI:57597"/>
    </ligand>
</feature>
<reference evidence="20 21" key="1">
    <citation type="journal article" date="2014" name="Genome Announc.">
        <title>Genome Sequence of Gammaproteobacterial Pseudohaliea rubra Type Strain DSM 19751, Isolated from Coastal Seawater of the Mediterranean Sea.</title>
        <authorList>
            <person name="Spring S."/>
            <person name="Fiebig A."/>
            <person name="Riedel T."/>
            <person name="Goker M."/>
            <person name="Klenk H.P."/>
        </authorList>
    </citation>
    <scope>NUCLEOTIDE SEQUENCE [LARGE SCALE GENOMIC DNA]</scope>
    <source>
        <strain evidence="20 21">DSM 19751</strain>
    </source>
</reference>
<keyword evidence="13" id="KW-0963">Cytoplasm</keyword>
<comment type="function">
    <text evidence="13">Catalyzes the reduction of the glycolytic intermediate dihydroxyacetone phosphate (DHAP) to sn-glycerol 3-phosphate (G3P), the key precursor for phospholipid synthesis.</text>
</comment>
<dbReference type="PROSITE" id="PS00957">
    <property type="entry name" value="NAD_G3PDH"/>
    <property type="match status" value="1"/>
</dbReference>
<evidence type="ECO:0000256" key="11">
    <source>
        <dbReference type="ARBA" id="ARBA00069372"/>
    </source>
</evidence>
<evidence type="ECO:0000256" key="8">
    <source>
        <dbReference type="ARBA" id="ARBA00023264"/>
    </source>
</evidence>
<feature type="binding site" evidence="13">
    <location>
        <position position="33"/>
    </location>
    <ligand>
        <name>NADPH</name>
        <dbReference type="ChEBI" id="CHEBI:57783"/>
    </ligand>
</feature>
<comment type="caution">
    <text evidence="13">Lacks conserved residue(s) required for the propagation of feature annotation.</text>
</comment>
<dbReference type="HAMAP" id="MF_00394">
    <property type="entry name" value="NAD_Glyc3P_dehydrog"/>
    <property type="match status" value="1"/>
</dbReference>
<evidence type="ECO:0000256" key="1">
    <source>
        <dbReference type="ARBA" id="ARBA00011009"/>
    </source>
</evidence>
<dbReference type="Pfam" id="PF07479">
    <property type="entry name" value="NAD_Gly3P_dh_C"/>
    <property type="match status" value="1"/>
</dbReference>
<evidence type="ECO:0000259" key="18">
    <source>
        <dbReference type="Pfam" id="PF01210"/>
    </source>
</evidence>
<feature type="active site" description="Proton acceptor" evidence="13 14">
    <location>
        <position position="190"/>
    </location>
</feature>
<feature type="binding site" evidence="13">
    <location>
        <position position="254"/>
    </location>
    <ligand>
        <name>sn-glycerol 3-phosphate</name>
        <dbReference type="ChEBI" id="CHEBI:57597"/>
    </ligand>
</feature>
<feature type="binding site" evidence="13">
    <location>
        <position position="253"/>
    </location>
    <ligand>
        <name>sn-glycerol 3-phosphate</name>
        <dbReference type="ChEBI" id="CHEBI:57597"/>
    </ligand>
</feature>
<feature type="domain" description="Glycerol-3-phosphate dehydrogenase NAD-dependent N-terminal" evidence="18">
    <location>
        <begin position="6"/>
        <end position="156"/>
    </location>
</feature>
<keyword evidence="21" id="KW-1185">Reference proteome</keyword>
<organism evidence="20 21">
    <name type="scientific">Pseudohaliea rubra DSM 19751</name>
    <dbReference type="NCBI Taxonomy" id="1265313"/>
    <lineage>
        <taxon>Bacteria</taxon>
        <taxon>Pseudomonadati</taxon>
        <taxon>Pseudomonadota</taxon>
        <taxon>Gammaproteobacteria</taxon>
        <taxon>Cellvibrionales</taxon>
        <taxon>Halieaceae</taxon>
        <taxon>Pseudohaliea</taxon>
    </lineage>
</organism>
<feature type="binding site" evidence="13">
    <location>
        <position position="255"/>
    </location>
    <ligand>
        <name>sn-glycerol 3-phosphate</name>
        <dbReference type="ChEBI" id="CHEBI:57597"/>
    </ligand>
</feature>
<comment type="catalytic activity">
    <reaction evidence="13">
        <text>sn-glycerol 3-phosphate + NAD(+) = dihydroxyacetone phosphate + NADH + H(+)</text>
        <dbReference type="Rhea" id="RHEA:11092"/>
        <dbReference type="ChEBI" id="CHEBI:15378"/>
        <dbReference type="ChEBI" id="CHEBI:57540"/>
        <dbReference type="ChEBI" id="CHEBI:57597"/>
        <dbReference type="ChEBI" id="CHEBI:57642"/>
        <dbReference type="ChEBI" id="CHEBI:57945"/>
        <dbReference type="EC" id="1.1.1.94"/>
    </reaction>
</comment>
<dbReference type="GO" id="GO:0046167">
    <property type="term" value="P:glycerol-3-phosphate biosynthetic process"/>
    <property type="evidence" value="ECO:0007669"/>
    <property type="project" value="UniProtKB-UniRule"/>
</dbReference>
<dbReference type="Gene3D" id="1.10.1040.10">
    <property type="entry name" value="N-(1-d-carboxylethyl)-l-norvaline Dehydrogenase, domain 2"/>
    <property type="match status" value="1"/>
</dbReference>
<dbReference type="OrthoDB" id="9812273at2"/>
<dbReference type="GO" id="GO:0008654">
    <property type="term" value="P:phospholipid biosynthetic process"/>
    <property type="evidence" value="ECO:0007669"/>
    <property type="project" value="UniProtKB-KW"/>
</dbReference>
<feature type="binding site" evidence="13">
    <location>
        <position position="50"/>
    </location>
    <ligand>
        <name>NADPH</name>
        <dbReference type="ChEBI" id="CHEBI:57783"/>
    </ligand>
</feature>
<evidence type="ECO:0000256" key="7">
    <source>
        <dbReference type="ARBA" id="ARBA00023209"/>
    </source>
</evidence>
<dbReference type="EC" id="1.1.1.94" evidence="10 13"/>
<evidence type="ECO:0000256" key="3">
    <source>
        <dbReference type="ARBA" id="ARBA00022857"/>
    </source>
</evidence>
<evidence type="ECO:0000256" key="4">
    <source>
        <dbReference type="ARBA" id="ARBA00023002"/>
    </source>
</evidence>
<dbReference type="SUPFAM" id="SSF48179">
    <property type="entry name" value="6-phosphogluconate dehydrogenase C-terminal domain-like"/>
    <property type="match status" value="1"/>
</dbReference>
<dbReference type="PANTHER" id="PTHR11728">
    <property type="entry name" value="GLYCEROL-3-PHOSPHATE DEHYDROGENASE"/>
    <property type="match status" value="1"/>
</dbReference>
<feature type="binding site" evidence="13">
    <location>
        <position position="107"/>
    </location>
    <ligand>
        <name>NADPH</name>
        <dbReference type="ChEBI" id="CHEBI:57783"/>
    </ligand>
</feature>
<name>A0A095VPN7_9GAMM</name>
<keyword evidence="13" id="KW-0547">Nucleotide-binding</keyword>
<feature type="binding site" evidence="16">
    <location>
        <position position="254"/>
    </location>
    <ligand>
        <name>NAD(+)</name>
        <dbReference type="ChEBI" id="CHEBI:57540"/>
    </ligand>
</feature>
<feature type="binding site" evidence="13">
    <location>
        <position position="190"/>
    </location>
    <ligand>
        <name>sn-glycerol 3-phosphate</name>
        <dbReference type="ChEBI" id="CHEBI:57597"/>
    </ligand>
</feature>
<accession>A0A095VPN7</accession>
<feature type="binding site" evidence="16">
    <location>
        <begin position="10"/>
        <end position="15"/>
    </location>
    <ligand>
        <name>NAD(+)</name>
        <dbReference type="ChEBI" id="CHEBI:57540"/>
    </ligand>
</feature>
<keyword evidence="2 13" id="KW-0444">Lipid biosynthesis</keyword>
<dbReference type="HOGENOM" id="CLU_033449_0_2_6"/>
<dbReference type="GO" id="GO:0006650">
    <property type="term" value="P:glycerophospholipid metabolic process"/>
    <property type="evidence" value="ECO:0007669"/>
    <property type="project" value="UniProtKB-UniRule"/>
</dbReference>
<gene>
    <name evidence="13" type="primary">gpsA</name>
    <name evidence="20" type="ORF">HRUBRA_02300</name>
</gene>
<protein>
    <recommendedName>
        <fullName evidence="11 13">Glycerol-3-phosphate dehydrogenase [NAD(P)+]</fullName>
        <ecNumber evidence="10 13">1.1.1.94</ecNumber>
    </recommendedName>
    <alternativeName>
        <fullName evidence="13">NAD(P)(+)-dependent glycerol-3-phosphate dehydrogenase</fullName>
    </alternativeName>
    <alternativeName>
        <fullName evidence="12 13">NAD(P)H-dependent dihydroxyacetone-phosphate reductase</fullName>
    </alternativeName>
</protein>
<evidence type="ECO:0000256" key="5">
    <source>
        <dbReference type="ARBA" id="ARBA00023027"/>
    </source>
</evidence>
<dbReference type="NCBIfam" id="NF000942">
    <property type="entry name" value="PRK00094.1-4"/>
    <property type="match status" value="1"/>
</dbReference>
<feature type="binding site" evidence="15">
    <location>
        <position position="107"/>
    </location>
    <ligand>
        <name>substrate</name>
    </ligand>
</feature>
<feature type="binding site" evidence="13">
    <location>
        <position position="278"/>
    </location>
    <ligand>
        <name>NADPH</name>
        <dbReference type="ChEBI" id="CHEBI:57783"/>
    </ligand>
</feature>
<keyword evidence="6 13" id="KW-0443">Lipid metabolism</keyword>
<evidence type="ECO:0000256" key="15">
    <source>
        <dbReference type="PIRSR" id="PIRSR000114-2"/>
    </source>
</evidence>
<feature type="binding site" evidence="16">
    <location>
        <position position="139"/>
    </location>
    <ligand>
        <name>NAD(+)</name>
        <dbReference type="ChEBI" id="CHEBI:57540"/>
    </ligand>
</feature>
<evidence type="ECO:0000259" key="19">
    <source>
        <dbReference type="Pfam" id="PF07479"/>
    </source>
</evidence>
<keyword evidence="4 13" id="KW-0560">Oxidoreductase</keyword>
<dbReference type="NCBIfam" id="NF000940">
    <property type="entry name" value="PRK00094.1-2"/>
    <property type="match status" value="1"/>
</dbReference>
<dbReference type="GO" id="GO:0141152">
    <property type="term" value="F:glycerol-3-phosphate dehydrogenase (NAD+) activity"/>
    <property type="evidence" value="ECO:0007669"/>
    <property type="project" value="RHEA"/>
</dbReference>
<evidence type="ECO:0000313" key="21">
    <source>
        <dbReference type="Proteomes" id="UP000029640"/>
    </source>
</evidence>
<dbReference type="InterPro" id="IPR036291">
    <property type="entry name" value="NAD(P)-bd_dom_sf"/>
</dbReference>
<feature type="binding site" evidence="13">
    <location>
        <position position="14"/>
    </location>
    <ligand>
        <name>NADPH</name>
        <dbReference type="ChEBI" id="CHEBI:57783"/>
    </ligand>
</feature>
<dbReference type="FunFam" id="1.10.1040.10:FF:000001">
    <property type="entry name" value="Glycerol-3-phosphate dehydrogenase [NAD(P)+]"/>
    <property type="match status" value="1"/>
</dbReference>
<dbReference type="GO" id="GO:0051287">
    <property type="term" value="F:NAD binding"/>
    <property type="evidence" value="ECO:0007669"/>
    <property type="project" value="InterPro"/>
</dbReference>
<comment type="catalytic activity">
    <reaction evidence="9">
        <text>sn-glycerol 3-phosphate + NADP(+) = dihydroxyacetone phosphate + NADPH + H(+)</text>
        <dbReference type="Rhea" id="RHEA:11096"/>
        <dbReference type="ChEBI" id="CHEBI:15378"/>
        <dbReference type="ChEBI" id="CHEBI:57597"/>
        <dbReference type="ChEBI" id="CHEBI:57642"/>
        <dbReference type="ChEBI" id="CHEBI:57783"/>
        <dbReference type="ChEBI" id="CHEBI:58349"/>
        <dbReference type="EC" id="1.1.1.94"/>
    </reaction>
    <physiologicalReaction direction="right-to-left" evidence="9">
        <dbReference type="Rhea" id="RHEA:11098"/>
    </physiologicalReaction>
</comment>
<evidence type="ECO:0000256" key="10">
    <source>
        <dbReference type="ARBA" id="ARBA00066687"/>
    </source>
</evidence>
<feature type="binding site" evidence="13">
    <location>
        <position position="135"/>
    </location>
    <ligand>
        <name>sn-glycerol 3-phosphate</name>
        <dbReference type="ChEBI" id="CHEBI:57597"/>
    </ligand>
</feature>
<keyword evidence="7 13" id="KW-0594">Phospholipid biosynthesis</keyword>
<dbReference type="Pfam" id="PF01210">
    <property type="entry name" value="NAD_Gly3P_dh_N"/>
    <property type="match status" value="1"/>
</dbReference>
<dbReference type="PIRSF" id="PIRSF000114">
    <property type="entry name" value="Glycerol-3-P_dh"/>
    <property type="match status" value="1"/>
</dbReference>
<evidence type="ECO:0000256" key="14">
    <source>
        <dbReference type="PIRSR" id="PIRSR000114-1"/>
    </source>
</evidence>
<evidence type="ECO:0000256" key="6">
    <source>
        <dbReference type="ARBA" id="ARBA00023098"/>
    </source>
</evidence>
<dbReference type="Proteomes" id="UP000029640">
    <property type="component" value="Unassembled WGS sequence"/>
</dbReference>
<evidence type="ECO:0000313" key="20">
    <source>
        <dbReference type="EMBL" id="KGE03068.1"/>
    </source>
</evidence>
<evidence type="ECO:0000256" key="16">
    <source>
        <dbReference type="PIRSR" id="PIRSR000114-3"/>
    </source>
</evidence>
<evidence type="ECO:0000256" key="17">
    <source>
        <dbReference type="RuleBase" id="RU000437"/>
    </source>
</evidence>
<dbReference type="Gene3D" id="3.40.50.720">
    <property type="entry name" value="NAD(P)-binding Rossmann-like Domain"/>
    <property type="match status" value="1"/>
</dbReference>
<dbReference type="AlphaFoldDB" id="A0A095VPN7"/>
<dbReference type="InterPro" id="IPR006168">
    <property type="entry name" value="G3P_DH_NAD-dep"/>
</dbReference>
<dbReference type="PANTHER" id="PTHR11728:SF1">
    <property type="entry name" value="GLYCEROL-3-PHOSPHATE DEHYDROGENASE [NAD(+)] 2, CHLOROPLASTIC"/>
    <property type="match status" value="1"/>
</dbReference>
<dbReference type="PATRIC" id="fig|1265313.6.peg.2271"/>
<evidence type="ECO:0000256" key="9">
    <source>
        <dbReference type="ARBA" id="ARBA00052716"/>
    </source>
</evidence>
<dbReference type="NCBIfam" id="NF009098">
    <property type="entry name" value="PRK12439.1"/>
    <property type="match status" value="1"/>
</dbReference>
<feature type="binding site" evidence="13">
    <location>
        <position position="243"/>
    </location>
    <ligand>
        <name>sn-glycerol 3-phosphate</name>
        <dbReference type="ChEBI" id="CHEBI:57597"/>
    </ligand>
</feature>
<dbReference type="EMBL" id="AUVB01000070">
    <property type="protein sequence ID" value="KGE03068.1"/>
    <property type="molecule type" value="Genomic_DNA"/>
</dbReference>
<comment type="similarity">
    <text evidence="1 13 17">Belongs to the NAD-dependent glycerol-3-phosphate dehydrogenase family.</text>
</comment>
<dbReference type="SUPFAM" id="SSF51735">
    <property type="entry name" value="NAD(P)-binding Rossmann-fold domains"/>
    <property type="match status" value="1"/>
</dbReference>
<evidence type="ECO:0000256" key="12">
    <source>
        <dbReference type="ARBA" id="ARBA00080511"/>
    </source>
</evidence>